<gene>
    <name evidence="2" type="ORF">D104_08510</name>
</gene>
<dbReference type="OrthoDB" id="2583024at2"/>
<keyword evidence="3" id="KW-1185">Reference proteome</keyword>
<keyword evidence="1" id="KW-0732">Signal</keyword>
<feature type="signal peptide" evidence="1">
    <location>
        <begin position="1"/>
        <end position="18"/>
    </location>
</feature>
<dbReference type="EMBL" id="AYOZ01000012">
    <property type="protein sequence ID" value="ETI60735.1"/>
    <property type="molecule type" value="Genomic_DNA"/>
</dbReference>
<feature type="chain" id="PRO_5004809627" description="DUF3299 domain-containing protein" evidence="1">
    <location>
        <begin position="19"/>
        <end position="137"/>
    </location>
</feature>
<evidence type="ECO:0008006" key="4">
    <source>
        <dbReference type="Google" id="ProtNLM"/>
    </source>
</evidence>
<comment type="caution">
    <text evidence="2">The sequence shown here is derived from an EMBL/GenBank/DDBJ whole genome shotgun (WGS) entry which is preliminary data.</text>
</comment>
<evidence type="ECO:0000313" key="3">
    <source>
        <dbReference type="Proteomes" id="UP000018857"/>
    </source>
</evidence>
<protein>
    <recommendedName>
        <fullName evidence="4">DUF3299 domain-containing protein</fullName>
    </recommendedName>
</protein>
<dbReference type="Proteomes" id="UP000018857">
    <property type="component" value="Unassembled WGS sequence"/>
</dbReference>
<evidence type="ECO:0000313" key="2">
    <source>
        <dbReference type="EMBL" id="ETI60735.1"/>
    </source>
</evidence>
<dbReference type="eggNOG" id="ENOG50301ES">
    <property type="taxonomic scope" value="Bacteria"/>
</dbReference>
<accession>W1RVA6</accession>
<name>W1RVA6_9GAMM</name>
<sequence length="137" mass="15318">MRVLLAFLCLSLGSVAIAAEPLHFRDLYGRGGDYSVIAKEKQGQKIRVRGYMAPPLKAQAAFFVLTKRPMSYCPFCESEADWPTDIMLVKTDEMVDVVPYNQPIYVTGQLEIGTQVDPDTGFLSKVRLVHAEFETAQ</sequence>
<dbReference type="RefSeq" id="WP_024023840.1">
    <property type="nucleotide sequence ID" value="NZ_AYOZ01000012.1"/>
</dbReference>
<proteinExistence type="predicted"/>
<dbReference type="STRING" id="1208321.D104_08510"/>
<reference evidence="2 3" key="1">
    <citation type="journal article" date="2014" name="Genome Announc.">
        <title>Draft Genome Sequence of Marinomonas sp. Strain D104, a Polycyclic Aromatic Hydrocarbon-Degrading Bacterium from the Deep-Sea Sediment of the Arctic Ocean.</title>
        <authorList>
            <person name="Dong C."/>
            <person name="Bai X."/>
            <person name="Lai Q."/>
            <person name="Xie Y."/>
            <person name="Chen X."/>
            <person name="Shao Z."/>
        </authorList>
    </citation>
    <scope>NUCLEOTIDE SEQUENCE [LARGE SCALE GENOMIC DNA]</scope>
    <source>
        <strain evidence="2 3">D104</strain>
    </source>
</reference>
<dbReference type="Gene3D" id="2.40.50.870">
    <property type="entry name" value="Protein of unknown function (DUF3299)"/>
    <property type="match status" value="1"/>
</dbReference>
<organism evidence="2 3">
    <name type="scientific">Marinomonas profundimaris</name>
    <dbReference type="NCBI Taxonomy" id="1208321"/>
    <lineage>
        <taxon>Bacteria</taxon>
        <taxon>Pseudomonadati</taxon>
        <taxon>Pseudomonadota</taxon>
        <taxon>Gammaproteobacteria</taxon>
        <taxon>Oceanospirillales</taxon>
        <taxon>Oceanospirillaceae</taxon>
        <taxon>Marinomonas</taxon>
    </lineage>
</organism>
<dbReference type="AlphaFoldDB" id="W1RVA6"/>
<evidence type="ECO:0000256" key="1">
    <source>
        <dbReference type="SAM" id="SignalP"/>
    </source>
</evidence>
<dbReference type="PATRIC" id="fig|1208321.3.peg.1685"/>